<organism evidence="2 3">
    <name type="scientific">Caerostris darwini</name>
    <dbReference type="NCBI Taxonomy" id="1538125"/>
    <lineage>
        <taxon>Eukaryota</taxon>
        <taxon>Metazoa</taxon>
        <taxon>Ecdysozoa</taxon>
        <taxon>Arthropoda</taxon>
        <taxon>Chelicerata</taxon>
        <taxon>Arachnida</taxon>
        <taxon>Araneae</taxon>
        <taxon>Araneomorphae</taxon>
        <taxon>Entelegynae</taxon>
        <taxon>Araneoidea</taxon>
        <taxon>Araneidae</taxon>
        <taxon>Caerostris</taxon>
    </lineage>
</organism>
<sequence length="129" mass="14310">MRQYFRLMAKGELESSAEDRHIHHSRGLKGKPQSVGEILPEGVPGAAQFRSIILGRKASFNPLSPLQIPTEYRLLLSQFIPFPFPLPTDRAPGTKCYCRFIGSRSHSHPLRTLPQPLPGRSAASPHVCA</sequence>
<feature type="region of interest" description="Disordered" evidence="1">
    <location>
        <begin position="16"/>
        <end position="40"/>
    </location>
</feature>
<evidence type="ECO:0000313" key="3">
    <source>
        <dbReference type="Proteomes" id="UP001054837"/>
    </source>
</evidence>
<dbReference type="AlphaFoldDB" id="A0AAV4T9S6"/>
<proteinExistence type="predicted"/>
<evidence type="ECO:0000313" key="2">
    <source>
        <dbReference type="EMBL" id="GIY41510.1"/>
    </source>
</evidence>
<evidence type="ECO:0000256" key="1">
    <source>
        <dbReference type="SAM" id="MobiDB-lite"/>
    </source>
</evidence>
<name>A0AAV4T9S6_9ARAC</name>
<feature type="region of interest" description="Disordered" evidence="1">
    <location>
        <begin position="109"/>
        <end position="129"/>
    </location>
</feature>
<reference evidence="2 3" key="1">
    <citation type="submission" date="2021-06" db="EMBL/GenBank/DDBJ databases">
        <title>Caerostris darwini draft genome.</title>
        <authorList>
            <person name="Kono N."/>
            <person name="Arakawa K."/>
        </authorList>
    </citation>
    <scope>NUCLEOTIDE SEQUENCE [LARGE SCALE GENOMIC DNA]</scope>
</reference>
<dbReference type="Proteomes" id="UP001054837">
    <property type="component" value="Unassembled WGS sequence"/>
</dbReference>
<accession>A0AAV4T9S6</accession>
<protein>
    <submittedName>
        <fullName evidence="2">Uncharacterized protein</fullName>
    </submittedName>
</protein>
<comment type="caution">
    <text evidence="2">The sequence shown here is derived from an EMBL/GenBank/DDBJ whole genome shotgun (WGS) entry which is preliminary data.</text>
</comment>
<keyword evidence="3" id="KW-1185">Reference proteome</keyword>
<gene>
    <name evidence="2" type="ORF">CDAR_538651</name>
</gene>
<dbReference type="EMBL" id="BPLQ01009067">
    <property type="protein sequence ID" value="GIY41510.1"/>
    <property type="molecule type" value="Genomic_DNA"/>
</dbReference>